<dbReference type="AlphaFoldDB" id="A0A2N5PCL3"/>
<reference evidence="2 3" key="1">
    <citation type="journal article" date="2017" name="Genome Med.">
        <title>A novel Ruminococcus gnavus clade enriched in inflammatory bowel disease patients.</title>
        <authorList>
            <person name="Hall A.B."/>
            <person name="Yassour M."/>
            <person name="Sauk J."/>
            <person name="Garner A."/>
            <person name="Jiang X."/>
            <person name="Arthur T."/>
            <person name="Lagoudas G.K."/>
            <person name="Vatanen T."/>
            <person name="Fornelos N."/>
            <person name="Wilson R."/>
            <person name="Bertha M."/>
            <person name="Cohen M."/>
            <person name="Garber J."/>
            <person name="Khalili H."/>
            <person name="Gevers D."/>
            <person name="Ananthakrishnan A.N."/>
            <person name="Kugathasan S."/>
            <person name="Lander E.S."/>
            <person name="Blainey P."/>
            <person name="Vlamakis H."/>
            <person name="Xavier R.J."/>
            <person name="Huttenhower C."/>
        </authorList>
    </citation>
    <scope>NUCLEOTIDE SEQUENCE [LARGE SCALE GENOMIC DNA]</scope>
    <source>
        <strain evidence="2 3">RJX1124</strain>
    </source>
</reference>
<dbReference type="GO" id="GO:1901135">
    <property type="term" value="P:carbohydrate derivative metabolic process"/>
    <property type="evidence" value="ECO:0007669"/>
    <property type="project" value="InterPro"/>
</dbReference>
<dbReference type="InterPro" id="IPR035472">
    <property type="entry name" value="RpiR-like_SIS"/>
</dbReference>
<protein>
    <recommendedName>
        <fullName evidence="1">SIS domain-containing protein</fullName>
    </recommendedName>
</protein>
<dbReference type="CDD" id="cd05013">
    <property type="entry name" value="SIS_RpiR"/>
    <property type="match status" value="1"/>
</dbReference>
<dbReference type="NCBIfam" id="NF002805">
    <property type="entry name" value="PRK02947.1"/>
    <property type="match status" value="1"/>
</dbReference>
<dbReference type="RefSeq" id="WP_101870586.1">
    <property type="nucleotide sequence ID" value="NZ_JAQMLL010000021.1"/>
</dbReference>
<accession>A0A2N5PCL3</accession>
<dbReference type="PROSITE" id="PS51464">
    <property type="entry name" value="SIS"/>
    <property type="match status" value="1"/>
</dbReference>
<dbReference type="Pfam" id="PF13580">
    <property type="entry name" value="SIS_2"/>
    <property type="match status" value="1"/>
</dbReference>
<dbReference type="Proteomes" id="UP000234891">
    <property type="component" value="Unassembled WGS sequence"/>
</dbReference>
<dbReference type="InterPro" id="IPR046348">
    <property type="entry name" value="SIS_dom_sf"/>
</dbReference>
<evidence type="ECO:0000313" key="2">
    <source>
        <dbReference type="EMBL" id="PLT72890.1"/>
    </source>
</evidence>
<sequence>MTFEFFDKAKEVMKKLENTQQENIHNAALLISESIRSGGILQAFGSGHSYAGAIEVCGRAGGLIPSKVVRDHSEGIFESVEGNAYYLMRQVDVQPEDVFIIISNSGRNPLSIEMAEYVKKKGCKVIVVTALEVSKASTSRHSSGKLLYEFADVVLDNQSEFGDAALEVEGFDSKVCGTSSFSTCLLLQQTIYEAVKDMVEKGYEPPVFKSANIDGGREFNQILEERYGNRIWHK</sequence>
<proteinExistence type="predicted"/>
<dbReference type="InterPro" id="IPR050099">
    <property type="entry name" value="SIS_GmhA/DiaA_subfam"/>
</dbReference>
<evidence type="ECO:0000313" key="3">
    <source>
        <dbReference type="Proteomes" id="UP000234891"/>
    </source>
</evidence>
<name>A0A2N5PCL3_MEDGN</name>
<organism evidence="2 3">
    <name type="scientific">Mediterraneibacter gnavus</name>
    <name type="common">Ruminococcus gnavus</name>
    <dbReference type="NCBI Taxonomy" id="33038"/>
    <lineage>
        <taxon>Bacteria</taxon>
        <taxon>Bacillati</taxon>
        <taxon>Bacillota</taxon>
        <taxon>Clostridia</taxon>
        <taxon>Lachnospirales</taxon>
        <taxon>Lachnospiraceae</taxon>
        <taxon>Mediterraneibacter</taxon>
    </lineage>
</organism>
<dbReference type="EMBL" id="NIHS01000010">
    <property type="protein sequence ID" value="PLT72890.1"/>
    <property type="molecule type" value="Genomic_DNA"/>
</dbReference>
<comment type="caution">
    <text evidence="2">The sequence shown here is derived from an EMBL/GenBank/DDBJ whole genome shotgun (WGS) entry which is preliminary data.</text>
</comment>
<gene>
    <name evidence="2" type="ORF">CDL26_07565</name>
</gene>
<dbReference type="PANTHER" id="PTHR30390:SF7">
    <property type="entry name" value="PHOSPHOHEPTOSE ISOMERASE"/>
    <property type="match status" value="1"/>
</dbReference>
<dbReference type="Gene3D" id="3.40.50.10490">
    <property type="entry name" value="Glucose-6-phosphate isomerase like protein, domain 1"/>
    <property type="match status" value="1"/>
</dbReference>
<dbReference type="GO" id="GO:0097367">
    <property type="term" value="F:carbohydrate derivative binding"/>
    <property type="evidence" value="ECO:0007669"/>
    <property type="project" value="InterPro"/>
</dbReference>
<feature type="domain" description="SIS" evidence="1">
    <location>
        <begin position="31"/>
        <end position="205"/>
    </location>
</feature>
<dbReference type="InterPro" id="IPR001347">
    <property type="entry name" value="SIS_dom"/>
</dbReference>
<dbReference type="SUPFAM" id="SSF53697">
    <property type="entry name" value="SIS domain"/>
    <property type="match status" value="1"/>
</dbReference>
<evidence type="ECO:0000259" key="1">
    <source>
        <dbReference type="PROSITE" id="PS51464"/>
    </source>
</evidence>
<dbReference type="PANTHER" id="PTHR30390">
    <property type="entry name" value="SEDOHEPTULOSE 7-PHOSPHATE ISOMERASE / DNAA INITIATOR-ASSOCIATING FACTOR FOR REPLICATION INITIATION"/>
    <property type="match status" value="1"/>
</dbReference>